<name>A0A1S7R6Q4_9HYPH</name>
<sequence length="9" mass="950">MSDALATLE</sequence>
<evidence type="ECO:0000313" key="1">
    <source>
        <dbReference type="EMBL" id="CUX47894.1"/>
    </source>
</evidence>
<gene>
    <name evidence="1" type="ORF">AGR7C_Lc130017</name>
</gene>
<dbReference type="Proteomes" id="UP000191987">
    <property type="component" value="Unassembled WGS sequence"/>
</dbReference>
<proteinExistence type="predicted"/>
<dbReference type="EMBL" id="FBWG01000031">
    <property type="protein sequence ID" value="CUX47894.1"/>
    <property type="molecule type" value="Genomic_DNA"/>
</dbReference>
<accession>A0A1S7R6Q4</accession>
<protein>
    <submittedName>
        <fullName evidence="1">Uncharacterized protein</fullName>
    </submittedName>
</protein>
<reference evidence="1 2" key="1">
    <citation type="submission" date="2016-01" db="EMBL/GenBank/DDBJ databases">
        <authorList>
            <person name="Oliw E.H."/>
        </authorList>
    </citation>
    <scope>NUCLEOTIDE SEQUENCE [LARGE SCALE GENOMIC DNA]</scope>
    <source>
        <strain evidence="1 2">Zutra 3-1</strain>
    </source>
</reference>
<organism evidence="1 2">
    <name type="scientific">Agrobacterium deltaense Zutra 3/1</name>
    <dbReference type="NCBI Taxonomy" id="1183427"/>
    <lineage>
        <taxon>Bacteria</taxon>
        <taxon>Pseudomonadati</taxon>
        <taxon>Pseudomonadota</taxon>
        <taxon>Alphaproteobacteria</taxon>
        <taxon>Hyphomicrobiales</taxon>
        <taxon>Rhizobiaceae</taxon>
        <taxon>Rhizobium/Agrobacterium group</taxon>
        <taxon>Agrobacterium</taxon>
    </lineage>
</organism>
<evidence type="ECO:0000313" key="2">
    <source>
        <dbReference type="Proteomes" id="UP000191987"/>
    </source>
</evidence>